<reference evidence="2" key="1">
    <citation type="submission" date="2018-12" db="EMBL/GenBank/DDBJ databases">
        <title>Tengunoibacter tsumagoiensis gen. nov., sp. nov., Dictyobacter kobayashii sp. nov., D. alpinus sp. nov., and D. joshuensis sp. nov. and description of Dictyobacteraceae fam. nov. within the order Ktedonobacterales isolated from Tengu-no-mugimeshi.</title>
        <authorList>
            <person name="Wang C.M."/>
            <person name="Zheng Y."/>
            <person name="Sakai Y."/>
            <person name="Toyoda A."/>
            <person name="Minakuchi Y."/>
            <person name="Abe K."/>
            <person name="Yokota A."/>
            <person name="Yabe S."/>
        </authorList>
    </citation>
    <scope>NUCLEOTIDE SEQUENCE [LARGE SCALE GENOMIC DNA]</scope>
    <source>
        <strain evidence="2">Uno16</strain>
    </source>
</reference>
<evidence type="ECO:0000313" key="2">
    <source>
        <dbReference type="Proteomes" id="UP000287171"/>
    </source>
</evidence>
<accession>A0A402BG03</accession>
<gene>
    <name evidence="1" type="ORF">KDA_56810</name>
</gene>
<evidence type="ECO:0000313" key="1">
    <source>
        <dbReference type="EMBL" id="GCE30197.1"/>
    </source>
</evidence>
<protein>
    <submittedName>
        <fullName evidence="1">Uncharacterized protein</fullName>
    </submittedName>
</protein>
<name>A0A402BG03_9CHLR</name>
<organism evidence="1 2">
    <name type="scientific">Dictyobacter alpinus</name>
    <dbReference type="NCBI Taxonomy" id="2014873"/>
    <lineage>
        <taxon>Bacteria</taxon>
        <taxon>Bacillati</taxon>
        <taxon>Chloroflexota</taxon>
        <taxon>Ktedonobacteria</taxon>
        <taxon>Ktedonobacterales</taxon>
        <taxon>Dictyobacteraceae</taxon>
        <taxon>Dictyobacter</taxon>
    </lineage>
</organism>
<comment type="caution">
    <text evidence="1">The sequence shown here is derived from an EMBL/GenBank/DDBJ whole genome shotgun (WGS) entry which is preliminary data.</text>
</comment>
<dbReference type="EMBL" id="BIFT01000002">
    <property type="protein sequence ID" value="GCE30197.1"/>
    <property type="molecule type" value="Genomic_DNA"/>
</dbReference>
<sequence length="61" mass="7163">MYRSCIIAKKGHFCLVKQRAIFSKKSKATTSIGEKARRFKTMQAHHYESVSTFSLHHKYMK</sequence>
<keyword evidence="2" id="KW-1185">Reference proteome</keyword>
<proteinExistence type="predicted"/>
<dbReference type="AlphaFoldDB" id="A0A402BG03"/>
<dbReference type="Proteomes" id="UP000287171">
    <property type="component" value="Unassembled WGS sequence"/>
</dbReference>